<comment type="caution">
    <text evidence="3">The sequence shown here is derived from an EMBL/GenBank/DDBJ whole genome shotgun (WGS) entry which is preliminary data.</text>
</comment>
<dbReference type="AlphaFoldDB" id="A8RQW5"/>
<dbReference type="Proteomes" id="UP000005396">
    <property type="component" value="Unassembled WGS sequence"/>
</dbReference>
<dbReference type="eggNOG" id="COG0451">
    <property type="taxonomic scope" value="Bacteria"/>
</dbReference>
<dbReference type="Pfam" id="PF01370">
    <property type="entry name" value="Epimerase"/>
    <property type="match status" value="1"/>
</dbReference>
<sequence length="329" mass="36855">MKFFLTGGTGFVGINLAYHLAGLGDDVVIYANQPLLQQAEKMFGNCPGKVSWVCGDVLDKAHMESELLTSNADVFIHAAVITPGREREIKQFEQIFRVNTLGTINALEAAKNCGTTRFIYVSSVAVYGTSSQEYDPVRETVPLKPSNVYEISKFASEHIALRYRELYNMDVRAIRLGDVFGAWEFDTGVRDTMSAPCQTLKAALERRHAILPKEGMTGWVYVKDVAASITALAKAAPGQLNHVVYNSSSVYRWSIAQWCDMLAKRYYGFTYEIGTPSEANIKFHALMDNGMFDVSRLREDTGFISQYGCREAFEDYTSWADSYPDLVRQ</sequence>
<dbReference type="RefSeq" id="WP_002565444.1">
    <property type="nucleotide sequence ID" value="NZ_DS480683.1"/>
</dbReference>
<protein>
    <recommendedName>
        <fullName evidence="2">NAD-dependent epimerase/dehydratase domain-containing protein</fullName>
    </recommendedName>
</protein>
<proteinExistence type="inferred from homology"/>
<gene>
    <name evidence="3" type="ORF">CLOBOL_02846</name>
</gene>
<dbReference type="HOGENOM" id="CLU_007383_1_7_9"/>
<dbReference type="PANTHER" id="PTHR43000">
    <property type="entry name" value="DTDP-D-GLUCOSE 4,6-DEHYDRATASE-RELATED"/>
    <property type="match status" value="1"/>
</dbReference>
<dbReference type="EMBL" id="ABCC02000026">
    <property type="protein sequence ID" value="EDP16932.1"/>
    <property type="molecule type" value="Genomic_DNA"/>
</dbReference>
<evidence type="ECO:0000259" key="2">
    <source>
        <dbReference type="Pfam" id="PF01370"/>
    </source>
</evidence>
<name>A8RQW5_ENTBW</name>
<evidence type="ECO:0000313" key="4">
    <source>
        <dbReference type="Proteomes" id="UP000005396"/>
    </source>
</evidence>
<dbReference type="InterPro" id="IPR036291">
    <property type="entry name" value="NAD(P)-bd_dom_sf"/>
</dbReference>
<dbReference type="PaxDb" id="411902-CLOBOL_02846"/>
<organism evidence="3 4">
    <name type="scientific">Enterocloster bolteae (strain ATCC BAA-613 / DSM 15670 / CCUG 46953 / JCM 12243 / WAL 16351)</name>
    <name type="common">Clostridium bolteae</name>
    <dbReference type="NCBI Taxonomy" id="411902"/>
    <lineage>
        <taxon>Bacteria</taxon>
        <taxon>Bacillati</taxon>
        <taxon>Bacillota</taxon>
        <taxon>Clostridia</taxon>
        <taxon>Lachnospirales</taxon>
        <taxon>Lachnospiraceae</taxon>
        <taxon>Enterocloster</taxon>
    </lineage>
</organism>
<accession>A8RQW5</accession>
<comment type="similarity">
    <text evidence="1">Belongs to the NAD(P)-dependent epimerase/dehydratase family.</text>
</comment>
<dbReference type="InterPro" id="IPR001509">
    <property type="entry name" value="Epimerase_deHydtase"/>
</dbReference>
<evidence type="ECO:0000313" key="3">
    <source>
        <dbReference type="EMBL" id="EDP16932.1"/>
    </source>
</evidence>
<dbReference type="CDD" id="cd08946">
    <property type="entry name" value="SDR_e"/>
    <property type="match status" value="1"/>
</dbReference>
<reference evidence="3 4" key="2">
    <citation type="submission" date="2007-09" db="EMBL/GenBank/DDBJ databases">
        <title>Draft genome sequence of Clostridium bolteae (ATCC BAA-613).</title>
        <authorList>
            <person name="Sudarsanam P."/>
            <person name="Ley R."/>
            <person name="Guruge J."/>
            <person name="Turnbaugh P.J."/>
            <person name="Mahowald M."/>
            <person name="Liep D."/>
            <person name="Gordon J."/>
        </authorList>
    </citation>
    <scope>NUCLEOTIDE SEQUENCE [LARGE SCALE GENOMIC DNA]</scope>
    <source>
        <strain evidence="4">ATCC BAA-613 / DSM 15670 / CCUG 46953 / JCM 12243 / WAL 16351</strain>
    </source>
</reference>
<reference evidence="3 4" key="1">
    <citation type="submission" date="2007-08" db="EMBL/GenBank/DDBJ databases">
        <authorList>
            <person name="Fulton L."/>
            <person name="Clifton S."/>
            <person name="Fulton B."/>
            <person name="Xu J."/>
            <person name="Minx P."/>
            <person name="Pepin K.H."/>
            <person name="Johnson M."/>
            <person name="Thiruvilangam P."/>
            <person name="Bhonagiri V."/>
            <person name="Nash W.E."/>
            <person name="Mardis E.R."/>
            <person name="Wilson R.K."/>
        </authorList>
    </citation>
    <scope>NUCLEOTIDE SEQUENCE [LARGE SCALE GENOMIC DNA]</scope>
    <source>
        <strain evidence="4">ATCC BAA-613 / DSM 15670 / CCUG 46953 / JCM 12243 / WAL 16351</strain>
    </source>
</reference>
<dbReference type="SUPFAM" id="SSF51735">
    <property type="entry name" value="NAD(P)-binding Rossmann-fold domains"/>
    <property type="match status" value="1"/>
</dbReference>
<evidence type="ECO:0000256" key="1">
    <source>
        <dbReference type="ARBA" id="ARBA00007637"/>
    </source>
</evidence>
<dbReference type="Gene3D" id="3.40.50.720">
    <property type="entry name" value="NAD(P)-binding Rossmann-like Domain"/>
    <property type="match status" value="1"/>
</dbReference>
<feature type="domain" description="NAD-dependent epimerase/dehydratase" evidence="2">
    <location>
        <begin position="4"/>
        <end position="235"/>
    </location>
</feature>